<dbReference type="EMBL" id="CP014989">
    <property type="protein sequence ID" value="ANS80011.1"/>
    <property type="molecule type" value="Genomic_DNA"/>
</dbReference>
<name>A0A1B1NF18_9MICO</name>
<sequence>MVMTACHPKFSAAQRIAAFALLDRFVPRSDGPPPEVGG</sequence>
<dbReference type="AlphaFoldDB" id="A0A1B1NF18"/>
<organism evidence="1 2">
    <name type="scientific">Serinicoccus hydrothermalis</name>
    <dbReference type="NCBI Taxonomy" id="1758689"/>
    <lineage>
        <taxon>Bacteria</taxon>
        <taxon>Bacillati</taxon>
        <taxon>Actinomycetota</taxon>
        <taxon>Actinomycetes</taxon>
        <taxon>Micrococcales</taxon>
        <taxon>Ornithinimicrobiaceae</taxon>
        <taxon>Serinicoccus</taxon>
    </lineage>
</organism>
<evidence type="ECO:0000313" key="1">
    <source>
        <dbReference type="EMBL" id="ANS80011.1"/>
    </source>
</evidence>
<proteinExistence type="predicted"/>
<gene>
    <name evidence="1" type="ORF">SGUI_2615</name>
</gene>
<dbReference type="STRING" id="1758689.SGUI_2615"/>
<dbReference type="KEGG" id="serj:SGUI_2615"/>
<evidence type="ECO:0000313" key="2">
    <source>
        <dbReference type="Proteomes" id="UP000092482"/>
    </source>
</evidence>
<dbReference type="Proteomes" id="UP000092482">
    <property type="component" value="Chromosome"/>
</dbReference>
<protein>
    <submittedName>
        <fullName evidence="1">Uncharacterized protein</fullName>
    </submittedName>
</protein>
<keyword evidence="2" id="KW-1185">Reference proteome</keyword>
<reference evidence="1 2" key="1">
    <citation type="submission" date="2016-03" db="EMBL/GenBank/DDBJ databases">
        <title>Shallow-sea hydrothermal system.</title>
        <authorList>
            <person name="Tang K."/>
        </authorList>
    </citation>
    <scope>NUCLEOTIDE SEQUENCE [LARGE SCALE GENOMIC DNA]</scope>
    <source>
        <strain evidence="1 2">JLT9</strain>
    </source>
</reference>
<accession>A0A1B1NF18</accession>